<organism evidence="1 2">
    <name type="scientific">Alkalispirochaeta americana</name>
    <dbReference type="NCBI Taxonomy" id="159291"/>
    <lineage>
        <taxon>Bacteria</taxon>
        <taxon>Pseudomonadati</taxon>
        <taxon>Spirochaetota</taxon>
        <taxon>Spirochaetia</taxon>
        <taxon>Spirochaetales</taxon>
        <taxon>Spirochaetaceae</taxon>
        <taxon>Alkalispirochaeta</taxon>
    </lineage>
</organism>
<dbReference type="PANTHER" id="PTHR19288">
    <property type="entry name" value="4-NITROPHENYLPHOSPHATASE-RELATED"/>
    <property type="match status" value="1"/>
</dbReference>
<protein>
    <submittedName>
        <fullName evidence="1">HAD-superfamily subfamily IIA hydrolase, TIGR01457</fullName>
    </submittedName>
</protein>
<evidence type="ECO:0000313" key="2">
    <source>
        <dbReference type="Proteomes" id="UP000186400"/>
    </source>
</evidence>
<dbReference type="PANTHER" id="PTHR19288:SF46">
    <property type="entry name" value="HALOACID DEHALOGENASE-LIKE HYDROLASE DOMAIN-CONTAINING PROTEIN 2"/>
    <property type="match status" value="1"/>
</dbReference>
<dbReference type="SUPFAM" id="SSF56784">
    <property type="entry name" value="HAD-like"/>
    <property type="match status" value="1"/>
</dbReference>
<accession>A0A1N6UT81</accession>
<name>A0A1N6UT81_9SPIO</name>
<sequence length="253" mass="28236">MFVLDMDGTVYLGNQVIEGAVDFIRDLEASDEKDYIFFTNNSSKVPSFYAEKLRLLGLEVDKSKILTSGDVCLSYIIKNYSGKKIYLNGTALLRDNWLEKGIKLVDSDPDVVVQSFDTEMTYEKIDKICSYVRNGIPFLATHVDTNCPTENGFMPDCGAICSLITESTGIEPKYLGKPSKEVMDCILDTTGYKREEISFVGDRLYTDVACGVNNGSRGFLVLTGESTMKTVGLSDTNPSCIYDSLDEMRKYLY</sequence>
<dbReference type="Gene3D" id="3.40.50.1000">
    <property type="entry name" value="HAD superfamily/HAD-like"/>
    <property type="match status" value="2"/>
</dbReference>
<dbReference type="NCBIfam" id="TIGR01460">
    <property type="entry name" value="HAD-SF-IIA"/>
    <property type="match status" value="1"/>
</dbReference>
<gene>
    <name evidence="1" type="ORF">SAMN05920897_1138</name>
</gene>
<dbReference type="STRING" id="159291.SAMN05920897_1138"/>
<dbReference type="Proteomes" id="UP000186400">
    <property type="component" value="Unassembled WGS sequence"/>
</dbReference>
<proteinExistence type="predicted"/>
<keyword evidence="1" id="KW-0378">Hydrolase</keyword>
<evidence type="ECO:0000313" key="1">
    <source>
        <dbReference type="EMBL" id="SIQ68731.1"/>
    </source>
</evidence>
<keyword evidence="2" id="KW-1185">Reference proteome</keyword>
<dbReference type="GO" id="GO:0005737">
    <property type="term" value="C:cytoplasm"/>
    <property type="evidence" value="ECO:0007669"/>
    <property type="project" value="TreeGrafter"/>
</dbReference>
<dbReference type="AlphaFoldDB" id="A0A1N6UT81"/>
<dbReference type="Pfam" id="PF13344">
    <property type="entry name" value="Hydrolase_6"/>
    <property type="match status" value="1"/>
</dbReference>
<dbReference type="InterPro" id="IPR036412">
    <property type="entry name" value="HAD-like_sf"/>
</dbReference>
<reference evidence="1 2" key="1">
    <citation type="submission" date="2017-01" db="EMBL/GenBank/DDBJ databases">
        <authorList>
            <person name="Mah S.A."/>
            <person name="Swanson W.J."/>
            <person name="Moy G.W."/>
            <person name="Vacquier V.D."/>
        </authorList>
    </citation>
    <scope>NUCLEOTIDE SEQUENCE [LARGE SCALE GENOMIC DNA]</scope>
    <source>
        <strain evidence="1 2">ASpG1</strain>
    </source>
</reference>
<dbReference type="InterPro" id="IPR023214">
    <property type="entry name" value="HAD_sf"/>
</dbReference>
<dbReference type="GO" id="GO:0016791">
    <property type="term" value="F:phosphatase activity"/>
    <property type="evidence" value="ECO:0007669"/>
    <property type="project" value="TreeGrafter"/>
</dbReference>
<dbReference type="Pfam" id="PF13242">
    <property type="entry name" value="Hydrolase_like"/>
    <property type="match status" value="1"/>
</dbReference>
<dbReference type="InterPro" id="IPR006357">
    <property type="entry name" value="HAD-SF_hydro_IIA"/>
</dbReference>
<dbReference type="EMBL" id="FTMS01000013">
    <property type="protein sequence ID" value="SIQ68731.1"/>
    <property type="molecule type" value="Genomic_DNA"/>
</dbReference>